<reference evidence="8 9" key="1">
    <citation type="submission" date="2014-11" db="EMBL/GenBank/DDBJ databases">
        <authorList>
            <person name="Zhu J."/>
            <person name="Qi W."/>
            <person name="Song R."/>
        </authorList>
    </citation>
    <scope>NUCLEOTIDE SEQUENCE [LARGE SCALE GENOMIC DNA]</scope>
</reference>
<evidence type="ECO:0000313" key="9">
    <source>
        <dbReference type="Proteomes" id="UP000041254"/>
    </source>
</evidence>
<feature type="compositionally biased region" description="Basic residues" evidence="6">
    <location>
        <begin position="614"/>
        <end position="629"/>
    </location>
</feature>
<dbReference type="FunCoup" id="A0A0G4H8F8">
    <property type="interactions" value="210"/>
</dbReference>
<comment type="function">
    <text evidence="5">GTPase that associates with pre-60S ribosomal subunits in the nucleolus and is required for their nuclear export and maturation.</text>
</comment>
<dbReference type="CDD" id="cd01858">
    <property type="entry name" value="NGP_1"/>
    <property type="match status" value="1"/>
</dbReference>
<feature type="region of interest" description="Disordered" evidence="6">
    <location>
        <begin position="563"/>
        <end position="674"/>
    </location>
</feature>
<dbReference type="Gene3D" id="3.40.50.300">
    <property type="entry name" value="P-loop containing nucleotide triphosphate hydrolases"/>
    <property type="match status" value="1"/>
</dbReference>
<evidence type="ECO:0000313" key="8">
    <source>
        <dbReference type="EMBL" id="CEM40048.1"/>
    </source>
</evidence>
<evidence type="ECO:0000256" key="4">
    <source>
        <dbReference type="ARBA" id="ARBA00023242"/>
    </source>
</evidence>
<feature type="domain" description="CP-type G" evidence="7">
    <location>
        <begin position="226"/>
        <end position="387"/>
    </location>
</feature>
<dbReference type="GO" id="GO:0005730">
    <property type="term" value="C:nucleolus"/>
    <property type="evidence" value="ECO:0007669"/>
    <property type="project" value="UniProtKB-SubCell"/>
</dbReference>
<dbReference type="InterPro" id="IPR023179">
    <property type="entry name" value="GTP-bd_ortho_bundle_sf"/>
</dbReference>
<accession>A0A0G4H8F8</accession>
<evidence type="ECO:0000256" key="2">
    <source>
        <dbReference type="ARBA" id="ARBA00022741"/>
    </source>
</evidence>
<dbReference type="InterPro" id="IPR027417">
    <property type="entry name" value="P-loop_NTPase"/>
</dbReference>
<dbReference type="InterPro" id="IPR006073">
    <property type="entry name" value="GTP-bd"/>
</dbReference>
<dbReference type="InParanoid" id="A0A0G4H8F8"/>
<dbReference type="Pfam" id="PF01926">
    <property type="entry name" value="MMR_HSR1"/>
    <property type="match status" value="1"/>
</dbReference>
<dbReference type="Pfam" id="PF08153">
    <property type="entry name" value="NGP1NT"/>
    <property type="match status" value="1"/>
</dbReference>
<comment type="subcellular location">
    <subcellularLocation>
        <location evidence="1 5">Nucleus</location>
        <location evidence="1 5">Nucleolus</location>
    </subcellularLocation>
</comment>
<dbReference type="PROSITE" id="PS51721">
    <property type="entry name" value="G_CP"/>
    <property type="match status" value="1"/>
</dbReference>
<feature type="compositionally biased region" description="Polar residues" evidence="6">
    <location>
        <begin position="22"/>
        <end position="41"/>
    </location>
</feature>
<feature type="compositionally biased region" description="Low complexity" evidence="6">
    <location>
        <begin position="506"/>
        <end position="524"/>
    </location>
</feature>
<dbReference type="InterPro" id="IPR030378">
    <property type="entry name" value="G_CP_dom"/>
</dbReference>
<keyword evidence="9" id="KW-1185">Reference proteome</keyword>
<dbReference type="AlphaFoldDB" id="A0A0G4H8F8"/>
<dbReference type="VEuPathDB" id="CryptoDB:Vbra_19886"/>
<feature type="region of interest" description="Disordered" evidence="6">
    <location>
        <begin position="492"/>
        <end position="549"/>
    </location>
</feature>
<sequence length="683" mass="75514">MVKSKSKGKSGKAANKQRRPKSTNAQPKQAFHTGTASTNPDRSLPNDKKAGFYRSKATIRRLNMYTSKPDLAKRREQPTKPVRIQPDRRWFGNTRVTTQSKLEQFREAMTTSLKDPYSVLLKRPKIGLPSEWLTNDGGANDGDGAVDVGKVKLLTVEPFEQTFGRRQLRKRPKLVSGDLEGLVAHAESKVSDYSEERDGAISREDDGVRQATSEKVFDKGTSRRIWQELYKVVDSSDVIIQVLDARDPQGTRCRSLEDHLRKERSHKHLVLLLNKCDLIPTWATAKWVKVLAREYPTLAFHASITNPFGKHALINLLRQFAGLHPDRRHLSVGFIGYPNVGKSSVINTLKRKKVCKAAPVPGETKIWQYVSLTNRIYLIDCPGVVPGDSYRTDGTQDTLTVEADKVLKGIVRAEKLSAPAEYVNEVLSRVKKEYLLKKYNLPADTTWTDDEDFLTILAKKCGRLLKGGDPDIQTAARTVIYDFQRGRIPYFVPPPMLNDPSHKHQTATAASGATSDSTVAVVAAEPSAVTESSQEGDEGDKETPPVKVKQSFKALKCSMDFDSSDLGTRGGAPDEQQEDDADGALDADDQDQDDGSDADDARAESKRQRLLAALKRKRQLSSPPPRKRAKEGGATMDKGKGGRVDQPGSSGAPSVPIAGPLSRVKAPKGEDVDWGMLYKEFES</sequence>
<feature type="compositionally biased region" description="Acidic residues" evidence="6">
    <location>
        <begin position="575"/>
        <end position="598"/>
    </location>
</feature>
<dbReference type="OMA" id="RTQGFNH"/>
<protein>
    <recommendedName>
        <fullName evidence="5">Nucleolar GTP-binding protein 2</fullName>
    </recommendedName>
</protein>
<keyword evidence="4 5" id="KW-0539">Nucleus</keyword>
<dbReference type="FunFam" id="3.40.50.300:FF:000559">
    <property type="entry name" value="Nuclear/nucleolar GTPase 2"/>
    <property type="match status" value="1"/>
</dbReference>
<organism evidence="8 9">
    <name type="scientific">Vitrella brassicaformis (strain CCMP3155)</name>
    <dbReference type="NCBI Taxonomy" id="1169540"/>
    <lineage>
        <taxon>Eukaryota</taxon>
        <taxon>Sar</taxon>
        <taxon>Alveolata</taxon>
        <taxon>Colpodellida</taxon>
        <taxon>Vitrellaceae</taxon>
        <taxon>Vitrella</taxon>
    </lineage>
</organism>
<feature type="region of interest" description="Disordered" evidence="6">
    <location>
        <begin position="1"/>
        <end position="55"/>
    </location>
</feature>
<dbReference type="Gene3D" id="1.10.1580.10">
    <property type="match status" value="1"/>
</dbReference>
<dbReference type="PhylomeDB" id="A0A0G4H8F8"/>
<feature type="compositionally biased region" description="Basic residues" evidence="6">
    <location>
        <begin position="1"/>
        <end position="21"/>
    </location>
</feature>
<dbReference type="Proteomes" id="UP000041254">
    <property type="component" value="Unassembled WGS sequence"/>
</dbReference>
<evidence type="ECO:0000256" key="6">
    <source>
        <dbReference type="SAM" id="MobiDB-lite"/>
    </source>
</evidence>
<dbReference type="PRINTS" id="PR00326">
    <property type="entry name" value="GTP1OBG"/>
</dbReference>
<gene>
    <name evidence="8" type="ORF">Vbra_19886</name>
</gene>
<proteinExistence type="inferred from homology"/>
<dbReference type="SUPFAM" id="SSF52540">
    <property type="entry name" value="P-loop containing nucleoside triphosphate hydrolases"/>
    <property type="match status" value="1"/>
</dbReference>
<keyword evidence="3 5" id="KW-0342">GTP-binding</keyword>
<dbReference type="EMBL" id="CDMY01001064">
    <property type="protein sequence ID" value="CEM40048.1"/>
    <property type="molecule type" value="Genomic_DNA"/>
</dbReference>
<dbReference type="PANTHER" id="PTHR11089:SF9">
    <property type="entry name" value="NUCLEOLAR GTP-BINDING PROTEIN 2"/>
    <property type="match status" value="1"/>
</dbReference>
<dbReference type="PANTHER" id="PTHR11089">
    <property type="entry name" value="GTP-BINDING PROTEIN-RELATED"/>
    <property type="match status" value="1"/>
</dbReference>
<evidence type="ECO:0000256" key="5">
    <source>
        <dbReference type="RuleBase" id="RU364023"/>
    </source>
</evidence>
<dbReference type="InterPro" id="IPR012971">
    <property type="entry name" value="NOG2_N_dom"/>
</dbReference>
<name>A0A0G4H8F8_VITBC</name>
<dbReference type="GO" id="GO:0005525">
    <property type="term" value="F:GTP binding"/>
    <property type="evidence" value="ECO:0007669"/>
    <property type="project" value="UniProtKB-KW"/>
</dbReference>
<evidence type="ECO:0000256" key="3">
    <source>
        <dbReference type="ARBA" id="ARBA00023134"/>
    </source>
</evidence>
<evidence type="ECO:0000256" key="1">
    <source>
        <dbReference type="ARBA" id="ARBA00004604"/>
    </source>
</evidence>
<comment type="similarity">
    <text evidence="5">Belongs to the TRAFAC class YlqF/YawG GTPase family. NOG2 subfamily.</text>
</comment>
<dbReference type="InterPro" id="IPR024929">
    <property type="entry name" value="GNL2_CP_dom"/>
</dbReference>
<evidence type="ECO:0000259" key="7">
    <source>
        <dbReference type="PROSITE" id="PS51721"/>
    </source>
</evidence>
<keyword evidence="2 5" id="KW-0547">Nucleotide-binding</keyword>
<dbReference type="OrthoDB" id="444945at2759"/>
<dbReference type="STRING" id="1169540.A0A0G4H8F8"/>
<dbReference type="InterPro" id="IPR050755">
    <property type="entry name" value="TRAFAC_YlqF/YawG_RiboMat"/>
</dbReference>